<evidence type="ECO:0000313" key="3">
    <source>
        <dbReference type="Proteomes" id="UP001586593"/>
    </source>
</evidence>
<reference evidence="2 3" key="1">
    <citation type="journal article" date="2024" name="Commun. Biol.">
        <title>Comparative genomic analysis of thermophilic fungi reveals convergent evolutionary adaptations and gene losses.</title>
        <authorList>
            <person name="Steindorff A.S."/>
            <person name="Aguilar-Pontes M.V."/>
            <person name="Robinson A.J."/>
            <person name="Andreopoulos B."/>
            <person name="LaButti K."/>
            <person name="Kuo A."/>
            <person name="Mondo S."/>
            <person name="Riley R."/>
            <person name="Otillar R."/>
            <person name="Haridas S."/>
            <person name="Lipzen A."/>
            <person name="Grimwood J."/>
            <person name="Schmutz J."/>
            <person name="Clum A."/>
            <person name="Reid I.D."/>
            <person name="Moisan M.C."/>
            <person name="Butler G."/>
            <person name="Nguyen T.T.M."/>
            <person name="Dewar K."/>
            <person name="Conant G."/>
            <person name="Drula E."/>
            <person name="Henrissat B."/>
            <person name="Hansel C."/>
            <person name="Singer S."/>
            <person name="Hutchinson M.I."/>
            <person name="de Vries R.P."/>
            <person name="Natvig D.O."/>
            <person name="Powell A.J."/>
            <person name="Tsang A."/>
            <person name="Grigoriev I.V."/>
        </authorList>
    </citation>
    <scope>NUCLEOTIDE SEQUENCE [LARGE SCALE GENOMIC DNA]</scope>
    <source>
        <strain evidence="2 3">ATCC 24622</strain>
    </source>
</reference>
<comment type="caution">
    <text evidence="2">The sequence shown here is derived from an EMBL/GenBank/DDBJ whole genome shotgun (WGS) entry which is preliminary data.</text>
</comment>
<proteinExistence type="predicted"/>
<feature type="region of interest" description="Disordered" evidence="1">
    <location>
        <begin position="354"/>
        <end position="381"/>
    </location>
</feature>
<protein>
    <submittedName>
        <fullName evidence="2">Uncharacterized protein</fullName>
    </submittedName>
</protein>
<feature type="compositionally biased region" description="Polar residues" evidence="1">
    <location>
        <begin position="354"/>
        <end position="375"/>
    </location>
</feature>
<sequence>MGGSAFSSGAYSLSTPRMPPRVYSVIRERCHALLRELFLCVATPIEGPEKRDFGDIDLMVALEKRMVFPSTPADQADRPPIETLKVVQTVLGAEFAIFEPAGNAANMAIPWPEDLLETAYASTEVTSSLHGTTDNSASIQEVEPDGDRRHQKQAHLSSLSYVQVDVRICSSSDELQWLLFKHAHGDFWNIVGTSIRPLGLTLDERALWLRIPEIEAANRKRSRIYLCDDPATVLSFLGFDPSSRVWEEPFAALEDLFDYVTTSKWFAVPPESWWDDEPSSQNVEGAANGRIKKLKSNDRRRMKHRPGFRAWIEDYLPKLRKSGKFPCRSASLPLVQQPVDHEVLVGLMTDSQNTTVTSLTPNNEGCSTSDATSEAPTPRSHGQMLRSIVREAAFVRFGPTVRAEYAERLHHWMVETQRDLIRREIIRSAVSIDNYSPAFRACAIRALRRVVLEEPQISITAGEDNKALRPFTTLAAAKGIRLSDGLYDVQATREFVNSTWENIAKVAWDIHLDKENSKRLRSPIKRGPDHLYWKD</sequence>
<evidence type="ECO:0000313" key="2">
    <source>
        <dbReference type="EMBL" id="KAL1874387.1"/>
    </source>
</evidence>
<dbReference type="EMBL" id="JAZHXJ010000106">
    <property type="protein sequence ID" value="KAL1874387.1"/>
    <property type="molecule type" value="Genomic_DNA"/>
</dbReference>
<dbReference type="Proteomes" id="UP001586593">
    <property type="component" value="Unassembled WGS sequence"/>
</dbReference>
<evidence type="ECO:0000256" key="1">
    <source>
        <dbReference type="SAM" id="MobiDB-lite"/>
    </source>
</evidence>
<keyword evidence="3" id="KW-1185">Reference proteome</keyword>
<feature type="compositionally biased region" description="Polar residues" evidence="1">
    <location>
        <begin position="127"/>
        <end position="139"/>
    </location>
</feature>
<name>A0ABR3XF90_9PEZI</name>
<accession>A0ABR3XF90</accession>
<feature type="region of interest" description="Disordered" evidence="1">
    <location>
        <begin position="127"/>
        <end position="150"/>
    </location>
</feature>
<gene>
    <name evidence="2" type="ORF">VTK73DRAFT_360</name>
</gene>
<organism evidence="2 3">
    <name type="scientific">Phialemonium thermophilum</name>
    <dbReference type="NCBI Taxonomy" id="223376"/>
    <lineage>
        <taxon>Eukaryota</taxon>
        <taxon>Fungi</taxon>
        <taxon>Dikarya</taxon>
        <taxon>Ascomycota</taxon>
        <taxon>Pezizomycotina</taxon>
        <taxon>Sordariomycetes</taxon>
        <taxon>Sordariomycetidae</taxon>
        <taxon>Cephalothecales</taxon>
        <taxon>Cephalothecaceae</taxon>
        <taxon>Phialemonium</taxon>
    </lineage>
</organism>